<dbReference type="STRING" id="322505.SAMN04487836_12130"/>
<dbReference type="InterPro" id="IPR036986">
    <property type="entry name" value="S4_RNA-bd_sf"/>
</dbReference>
<dbReference type="Gene3D" id="3.30.1370.160">
    <property type="match status" value="1"/>
</dbReference>
<accession>A0A1H6TH70</accession>
<dbReference type="InterPro" id="IPR012677">
    <property type="entry name" value="Nucleotide-bd_a/b_plait_sf"/>
</dbReference>
<dbReference type="AlphaFoldDB" id="A0A1H6TH70"/>
<name>A0A1H6TH70_9FIRM</name>
<dbReference type="Pfam" id="PF01479">
    <property type="entry name" value="S4"/>
    <property type="match status" value="1"/>
</dbReference>
<dbReference type="Proteomes" id="UP000183028">
    <property type="component" value="Unassembled WGS sequence"/>
</dbReference>
<gene>
    <name evidence="3" type="ORF">SAMN04487834_102127</name>
</gene>
<keyword evidence="1" id="KW-0694">RNA-binding</keyword>
<evidence type="ECO:0000259" key="2">
    <source>
        <dbReference type="SMART" id="SM00363"/>
    </source>
</evidence>
<keyword evidence="4" id="KW-1185">Reference proteome</keyword>
<dbReference type="Gene3D" id="3.10.290.10">
    <property type="entry name" value="RNA-binding S4 domain"/>
    <property type="match status" value="1"/>
</dbReference>
<dbReference type="RefSeq" id="WP_074731969.1">
    <property type="nucleotide sequence ID" value="NZ_CADABK010000009.1"/>
</dbReference>
<dbReference type="eggNOG" id="COG2302">
    <property type="taxonomic scope" value="Bacteria"/>
</dbReference>
<reference evidence="4" key="1">
    <citation type="submission" date="2016-10" db="EMBL/GenBank/DDBJ databases">
        <authorList>
            <person name="Varghese N."/>
            <person name="Submissions S."/>
        </authorList>
    </citation>
    <scope>NUCLEOTIDE SEQUENCE [LARGE SCALE GENOMIC DNA]</scope>
    <source>
        <strain evidence="4">DSM 20406</strain>
    </source>
</reference>
<sequence length="247" mass="28350">MLEHFKGDEELVSKIQDYGLQAEKGQLVLTKFLNPHERKVVHDVLGGQLDIYEDGGFDGAENKRVIICANYYVISQEDFKIKVFELDYNDHFGKLTHRDVLGALMHLGIDRSVVGDICENPLAISICEENSAYIQMNLNKIKRSSVHLRENKGRLSVQINYTTKRYYLSSLRLDKVVASFFKLSRSKAQEAIIHGDVKVNYKVNMDIAHLLDDGDMISLRHYGRVKLSDTNNLTRNENHIVDALYYK</sequence>
<organism evidence="3 4">
    <name type="scientific">Sharpea azabuensis</name>
    <dbReference type="NCBI Taxonomy" id="322505"/>
    <lineage>
        <taxon>Bacteria</taxon>
        <taxon>Bacillati</taxon>
        <taxon>Bacillota</taxon>
        <taxon>Erysipelotrichia</taxon>
        <taxon>Erysipelotrichales</taxon>
        <taxon>Coprobacillaceae</taxon>
        <taxon>Sharpea</taxon>
    </lineage>
</organism>
<protein>
    <submittedName>
        <fullName evidence="3">RNA-binding protein YlmH, contains S4-like domain</fullName>
    </submittedName>
</protein>
<evidence type="ECO:0000313" key="4">
    <source>
        <dbReference type="Proteomes" id="UP000183028"/>
    </source>
</evidence>
<proteinExistence type="predicted"/>
<dbReference type="GO" id="GO:0003723">
    <property type="term" value="F:RNA binding"/>
    <property type="evidence" value="ECO:0007669"/>
    <property type="project" value="UniProtKB-KW"/>
</dbReference>
<dbReference type="InterPro" id="IPR002942">
    <property type="entry name" value="S4_RNA-bd"/>
</dbReference>
<dbReference type="SMART" id="SM00363">
    <property type="entry name" value="S4"/>
    <property type="match status" value="1"/>
</dbReference>
<dbReference type="Gene3D" id="3.30.70.330">
    <property type="match status" value="1"/>
</dbReference>
<dbReference type="OrthoDB" id="9812787at2"/>
<dbReference type="InterPro" id="IPR040591">
    <property type="entry name" value="RqcP2_RBD"/>
</dbReference>
<dbReference type="SUPFAM" id="SSF55174">
    <property type="entry name" value="Alpha-L RNA-binding motif"/>
    <property type="match status" value="1"/>
</dbReference>
<evidence type="ECO:0000313" key="3">
    <source>
        <dbReference type="EMBL" id="SEI75122.1"/>
    </source>
</evidence>
<dbReference type="Pfam" id="PF17774">
    <property type="entry name" value="YlmH_RBD"/>
    <property type="match status" value="1"/>
</dbReference>
<dbReference type="CDD" id="cd00165">
    <property type="entry name" value="S4"/>
    <property type="match status" value="1"/>
</dbReference>
<evidence type="ECO:0000256" key="1">
    <source>
        <dbReference type="PROSITE-ProRule" id="PRU00182"/>
    </source>
</evidence>
<dbReference type="PROSITE" id="PS50889">
    <property type="entry name" value="S4"/>
    <property type="match status" value="1"/>
</dbReference>
<dbReference type="EMBL" id="FNYK01000021">
    <property type="protein sequence ID" value="SEI75122.1"/>
    <property type="molecule type" value="Genomic_DNA"/>
</dbReference>
<feature type="domain" description="RNA-binding S4" evidence="2">
    <location>
        <begin position="171"/>
        <end position="231"/>
    </location>
</feature>